<keyword evidence="3" id="KW-1185">Reference proteome</keyword>
<sequence length="103" mass="10703">RVRPLLAGICGSDLATLGARSSRWFESIVSFPFVPGHEVVGLDDAGRRVVVQPVLGCVPRGVEPPCPACAAGRTNHCVHLAAGHLQPGLQTGFCTDTGGGWSE</sequence>
<gene>
    <name evidence="2" type="ORF">GHK86_20620</name>
</gene>
<dbReference type="Gene3D" id="3.90.180.10">
    <property type="entry name" value="Medium-chain alcohol dehydrogenases, catalytic domain"/>
    <property type="match status" value="1"/>
</dbReference>
<organism evidence="2 3">
    <name type="scientific">Acidiferrimicrobium australe</name>
    <dbReference type="NCBI Taxonomy" id="2664430"/>
    <lineage>
        <taxon>Bacteria</taxon>
        <taxon>Bacillati</taxon>
        <taxon>Actinomycetota</taxon>
        <taxon>Acidimicrobiia</taxon>
        <taxon>Acidimicrobiales</taxon>
        <taxon>Acidimicrobiaceae</taxon>
        <taxon>Acidiferrimicrobium</taxon>
    </lineage>
</organism>
<evidence type="ECO:0000313" key="3">
    <source>
        <dbReference type="Proteomes" id="UP000437736"/>
    </source>
</evidence>
<feature type="domain" description="Alcohol dehydrogenase-like N-terminal" evidence="1">
    <location>
        <begin position="2"/>
        <end position="92"/>
    </location>
</feature>
<feature type="non-terminal residue" evidence="2">
    <location>
        <position position="1"/>
    </location>
</feature>
<name>A0ABW9QZK7_9ACTN</name>
<comment type="caution">
    <text evidence="2">The sequence shown here is derived from an EMBL/GenBank/DDBJ whole genome shotgun (WGS) entry which is preliminary data.</text>
</comment>
<reference evidence="2 3" key="1">
    <citation type="submission" date="2019-11" db="EMBL/GenBank/DDBJ databases">
        <title>Acidiferrimicrobium australis gen. nov., sp. nov., an acidophilic and obligately heterotrophic, member of the Actinobacteria that catalyses dissimilatory oxido- reduction of iron isolated from metal-rich acidic water in Chile.</title>
        <authorList>
            <person name="Gonzalez D."/>
            <person name="Huber K."/>
            <person name="Hedrich S."/>
            <person name="Rojas-Villalobos C."/>
            <person name="Quatrini R."/>
            <person name="Dinamarca M.A."/>
            <person name="Schwarz A."/>
            <person name="Canales C."/>
            <person name="Nancucheo I."/>
        </authorList>
    </citation>
    <scope>NUCLEOTIDE SEQUENCE [LARGE SCALE GENOMIC DNA]</scope>
    <source>
        <strain evidence="2 3">USS-CCA1</strain>
    </source>
</reference>
<evidence type="ECO:0000313" key="2">
    <source>
        <dbReference type="EMBL" id="MST35122.1"/>
    </source>
</evidence>
<dbReference type="Proteomes" id="UP000437736">
    <property type="component" value="Unassembled WGS sequence"/>
</dbReference>
<evidence type="ECO:0000259" key="1">
    <source>
        <dbReference type="Pfam" id="PF08240"/>
    </source>
</evidence>
<feature type="non-terminal residue" evidence="2">
    <location>
        <position position="103"/>
    </location>
</feature>
<protein>
    <submittedName>
        <fullName evidence="2">Alcohol dehydrogenase catalytic domain-containing protein</fullName>
    </submittedName>
</protein>
<proteinExistence type="predicted"/>
<dbReference type="EMBL" id="WJHE01001448">
    <property type="protein sequence ID" value="MST35122.1"/>
    <property type="molecule type" value="Genomic_DNA"/>
</dbReference>
<dbReference type="SUPFAM" id="SSF50129">
    <property type="entry name" value="GroES-like"/>
    <property type="match status" value="1"/>
</dbReference>
<accession>A0ABW9QZK7</accession>
<dbReference type="InterPro" id="IPR013154">
    <property type="entry name" value="ADH-like_N"/>
</dbReference>
<dbReference type="Pfam" id="PF08240">
    <property type="entry name" value="ADH_N"/>
    <property type="match status" value="1"/>
</dbReference>
<dbReference type="InterPro" id="IPR011032">
    <property type="entry name" value="GroES-like_sf"/>
</dbReference>